<proteinExistence type="predicted"/>
<reference evidence="1" key="1">
    <citation type="submission" date="2014-09" db="EMBL/GenBank/DDBJ databases">
        <authorList>
            <person name="Magalhaes I.L.F."/>
            <person name="Oliveira U."/>
            <person name="Santos F.R."/>
            <person name="Vidigal T.H.D.A."/>
            <person name="Brescovit A.D."/>
            <person name="Santos A.J."/>
        </authorList>
    </citation>
    <scope>NUCLEOTIDE SEQUENCE</scope>
    <source>
        <tissue evidence="1">Shoot tissue taken approximately 20 cm above the soil surface</tissue>
    </source>
</reference>
<dbReference type="EMBL" id="GBRH01206794">
    <property type="protein sequence ID" value="JAD91101.1"/>
    <property type="molecule type" value="Transcribed_RNA"/>
</dbReference>
<sequence length="59" mass="6744">MRMSRQFTQPSSFFTYLSGDASFARIRKESSCHNSLPQSHCICQNLIICPTVNKMNCQV</sequence>
<accession>A0A0A9DTL5</accession>
<organism evidence="1">
    <name type="scientific">Arundo donax</name>
    <name type="common">Giant reed</name>
    <name type="synonym">Donax arundinaceus</name>
    <dbReference type="NCBI Taxonomy" id="35708"/>
    <lineage>
        <taxon>Eukaryota</taxon>
        <taxon>Viridiplantae</taxon>
        <taxon>Streptophyta</taxon>
        <taxon>Embryophyta</taxon>
        <taxon>Tracheophyta</taxon>
        <taxon>Spermatophyta</taxon>
        <taxon>Magnoliopsida</taxon>
        <taxon>Liliopsida</taxon>
        <taxon>Poales</taxon>
        <taxon>Poaceae</taxon>
        <taxon>PACMAD clade</taxon>
        <taxon>Arundinoideae</taxon>
        <taxon>Arundineae</taxon>
        <taxon>Arundo</taxon>
    </lineage>
</organism>
<protein>
    <submittedName>
        <fullName evidence="1">Uncharacterized protein</fullName>
    </submittedName>
</protein>
<name>A0A0A9DTL5_ARUDO</name>
<dbReference type="AlphaFoldDB" id="A0A0A9DTL5"/>
<evidence type="ECO:0000313" key="1">
    <source>
        <dbReference type="EMBL" id="JAD91101.1"/>
    </source>
</evidence>
<reference evidence="1" key="2">
    <citation type="journal article" date="2015" name="Data Brief">
        <title>Shoot transcriptome of the giant reed, Arundo donax.</title>
        <authorList>
            <person name="Barrero R.A."/>
            <person name="Guerrero F.D."/>
            <person name="Moolhuijzen P."/>
            <person name="Goolsby J.A."/>
            <person name="Tidwell J."/>
            <person name="Bellgard S.E."/>
            <person name="Bellgard M.I."/>
        </authorList>
    </citation>
    <scope>NUCLEOTIDE SEQUENCE</scope>
    <source>
        <tissue evidence="1">Shoot tissue taken approximately 20 cm above the soil surface</tissue>
    </source>
</reference>